<evidence type="ECO:0000256" key="1">
    <source>
        <dbReference type="ARBA" id="ARBA00023449"/>
    </source>
</evidence>
<dbReference type="GO" id="GO:0016477">
    <property type="term" value="P:cell migration"/>
    <property type="evidence" value="ECO:0007669"/>
    <property type="project" value="TreeGrafter"/>
</dbReference>
<dbReference type="GO" id="GO:0008360">
    <property type="term" value="P:regulation of cell shape"/>
    <property type="evidence" value="ECO:0007669"/>
    <property type="project" value="TreeGrafter"/>
</dbReference>
<dbReference type="GeneTree" id="ENSGT00940000156292"/>
<dbReference type="SUPFAM" id="SSF101447">
    <property type="entry name" value="Formin homology 2 domain (FH2 domain)"/>
    <property type="match status" value="1"/>
</dbReference>
<dbReference type="Gene3D" id="1.20.58.2220">
    <property type="entry name" value="Formin, FH2 domain"/>
    <property type="match status" value="1"/>
</dbReference>
<organism evidence="5">
    <name type="scientific">Petromyzon marinus</name>
    <name type="common">Sea lamprey</name>
    <dbReference type="NCBI Taxonomy" id="7757"/>
    <lineage>
        <taxon>Eukaryota</taxon>
        <taxon>Metazoa</taxon>
        <taxon>Chordata</taxon>
        <taxon>Craniata</taxon>
        <taxon>Vertebrata</taxon>
        <taxon>Cyclostomata</taxon>
        <taxon>Hyperoartia</taxon>
        <taxon>Petromyzontiformes</taxon>
        <taxon>Petromyzontidae</taxon>
        <taxon>Petromyzon</taxon>
    </lineage>
</organism>
<dbReference type="InterPro" id="IPR042201">
    <property type="entry name" value="FH2_Formin_sf"/>
</dbReference>
<evidence type="ECO:0000259" key="4">
    <source>
        <dbReference type="PROSITE" id="PS51444"/>
    </source>
</evidence>
<dbReference type="GO" id="GO:0005829">
    <property type="term" value="C:cytosol"/>
    <property type="evidence" value="ECO:0007669"/>
    <property type="project" value="TreeGrafter"/>
</dbReference>
<dbReference type="Ensembl" id="ENSPMAT00000002232.1">
    <property type="protein sequence ID" value="ENSPMAP00000002221.1"/>
    <property type="gene ID" value="ENSPMAG00000002030.1"/>
</dbReference>
<dbReference type="GO" id="GO:0030866">
    <property type="term" value="P:cortical actin cytoskeleton organization"/>
    <property type="evidence" value="ECO:0007669"/>
    <property type="project" value="TreeGrafter"/>
</dbReference>
<sequence>QEAYTSVVQYYGETTKSMPPSTFFPFFVRFTAAYKKAEQDNEAREKLERMTKKEEPTDNQEEAKPESVTAKKPQMDLMAELKRRQQAKERIVYEGKDGAIEDIITDLRNSPYIRTAVGRRNSRKRDEAGVLVSGSEMQL</sequence>
<evidence type="ECO:0000259" key="3">
    <source>
        <dbReference type="PROSITE" id="PS51231"/>
    </source>
</evidence>
<accession>S4RAJ0</accession>
<feature type="domain" description="FH2" evidence="4">
    <location>
        <begin position="1"/>
        <end position="60"/>
    </location>
</feature>
<dbReference type="PROSITE" id="PS51231">
    <property type="entry name" value="DAD"/>
    <property type="match status" value="1"/>
</dbReference>
<dbReference type="HOGENOM" id="CLU_1849763_0_0_1"/>
<feature type="domain" description="DAD" evidence="3">
    <location>
        <begin position="93"/>
        <end position="126"/>
    </location>
</feature>
<evidence type="ECO:0000313" key="5">
    <source>
        <dbReference type="Ensembl" id="ENSPMAP00000002221.1"/>
    </source>
</evidence>
<proteinExistence type="inferred from homology"/>
<dbReference type="OMA" id="QYYGETT"/>
<dbReference type="STRING" id="7757.ENSPMAP00000002221"/>
<name>S4RAJ0_PETMA</name>
<feature type="region of interest" description="Disordered" evidence="2">
    <location>
        <begin position="118"/>
        <end position="139"/>
    </location>
</feature>
<protein>
    <submittedName>
        <fullName evidence="5">Uncharacterized protein</fullName>
    </submittedName>
</protein>
<dbReference type="PANTHER" id="PTHR45857:SF2">
    <property type="entry name" value="FORMIN-LIKE PROTEIN 1"/>
    <property type="match status" value="1"/>
</dbReference>
<dbReference type="InterPro" id="IPR015425">
    <property type="entry name" value="FH2_Formin"/>
</dbReference>
<feature type="compositionally biased region" description="Basic and acidic residues" evidence="2">
    <location>
        <begin position="38"/>
        <end position="65"/>
    </location>
</feature>
<dbReference type="AlphaFoldDB" id="S4RAJ0"/>
<dbReference type="InterPro" id="IPR043592">
    <property type="entry name" value="FMNL_animal"/>
</dbReference>
<reference evidence="5" key="1">
    <citation type="submission" date="2025-08" db="UniProtKB">
        <authorList>
            <consortium name="Ensembl"/>
        </authorList>
    </citation>
    <scope>IDENTIFICATION</scope>
</reference>
<feature type="region of interest" description="Disordered" evidence="2">
    <location>
        <begin position="38"/>
        <end position="70"/>
    </location>
</feature>
<reference evidence="5" key="2">
    <citation type="submission" date="2025-09" db="UniProtKB">
        <authorList>
            <consortium name="Ensembl"/>
        </authorList>
    </citation>
    <scope>IDENTIFICATION</scope>
</reference>
<dbReference type="PANTHER" id="PTHR45857">
    <property type="entry name" value="FORMIN-LIKE PROTEIN"/>
    <property type="match status" value="1"/>
</dbReference>
<dbReference type="PROSITE" id="PS51444">
    <property type="entry name" value="FH2"/>
    <property type="match status" value="1"/>
</dbReference>
<dbReference type="InterPro" id="IPR014767">
    <property type="entry name" value="DAD_dom"/>
</dbReference>
<evidence type="ECO:0000256" key="2">
    <source>
        <dbReference type="SAM" id="MobiDB-lite"/>
    </source>
</evidence>
<comment type="similarity">
    <text evidence="1">Belongs to the formin homology family.</text>
</comment>
<dbReference type="GO" id="GO:0051015">
    <property type="term" value="F:actin filament binding"/>
    <property type="evidence" value="ECO:0007669"/>
    <property type="project" value="TreeGrafter"/>
</dbReference>